<accession>A0A6D2HMP3</accession>
<dbReference type="AlphaFoldDB" id="A0A6D2HMP3"/>
<gene>
    <name evidence="1" type="ORF">MERR_LOCUS4302</name>
</gene>
<reference evidence="1" key="1">
    <citation type="submission" date="2020-01" db="EMBL/GenBank/DDBJ databases">
        <authorList>
            <person name="Mishra B."/>
        </authorList>
    </citation>
    <scope>NUCLEOTIDE SEQUENCE [LARGE SCALE GENOMIC DNA]</scope>
</reference>
<comment type="caution">
    <text evidence="1">The sequence shown here is derived from an EMBL/GenBank/DDBJ whole genome shotgun (WGS) entry which is preliminary data.</text>
</comment>
<dbReference type="EMBL" id="CACVBM020000288">
    <property type="protein sequence ID" value="CAA7017067.1"/>
    <property type="molecule type" value="Genomic_DNA"/>
</dbReference>
<sequence>MVPNLRFQCFQICGSLLLRGVSVVLCVLPVVSLTAEVSTSPYSELGGEVFALFLSRLQQVLARCGKPLAAFSFLFFYTGEDTQVESCLILGSRFGIEIGKRLLSSSLLSLALSAYLHSHVAGVLVVRSSLYPSWSSLQVSLGVGF</sequence>
<name>A0A6D2HMP3_9BRAS</name>
<proteinExistence type="predicted"/>
<organism evidence="1 2">
    <name type="scientific">Microthlaspi erraticum</name>
    <dbReference type="NCBI Taxonomy" id="1685480"/>
    <lineage>
        <taxon>Eukaryota</taxon>
        <taxon>Viridiplantae</taxon>
        <taxon>Streptophyta</taxon>
        <taxon>Embryophyta</taxon>
        <taxon>Tracheophyta</taxon>
        <taxon>Spermatophyta</taxon>
        <taxon>Magnoliopsida</taxon>
        <taxon>eudicotyledons</taxon>
        <taxon>Gunneridae</taxon>
        <taxon>Pentapetalae</taxon>
        <taxon>rosids</taxon>
        <taxon>malvids</taxon>
        <taxon>Brassicales</taxon>
        <taxon>Brassicaceae</taxon>
        <taxon>Coluteocarpeae</taxon>
        <taxon>Microthlaspi</taxon>
    </lineage>
</organism>
<protein>
    <submittedName>
        <fullName evidence="1">Uncharacterized protein</fullName>
    </submittedName>
</protein>
<evidence type="ECO:0000313" key="2">
    <source>
        <dbReference type="Proteomes" id="UP000467841"/>
    </source>
</evidence>
<dbReference type="Proteomes" id="UP000467841">
    <property type="component" value="Unassembled WGS sequence"/>
</dbReference>
<evidence type="ECO:0000313" key="1">
    <source>
        <dbReference type="EMBL" id="CAA7017067.1"/>
    </source>
</evidence>
<keyword evidence="2" id="KW-1185">Reference proteome</keyword>